<protein>
    <submittedName>
        <fullName evidence="5">ABC transporter ATP-binding protein</fullName>
    </submittedName>
</protein>
<sequence>MSNFIELKQVSKWFESTAGRFNALRDIDFVIEKGEYIAITGKSGSGKSTLLNMLTGIDHPSEGAVIINATEVQTLNESVLATWRGKNIGIVFQFFQLIPTLTILENILLAMDFVNVIPTKEREKRAEMLLNQVGIGQQKNKLPAALSGGEQQRAAIARALANDPPILVADEPTGNLDSKTTEIIFNLFSELVKSGKTVIVVTHEKTLNPDYDRIITLRDGVVVDDKKAINSKHL</sequence>
<dbReference type="Proteomes" id="UP000178417">
    <property type="component" value="Unassembled WGS sequence"/>
</dbReference>
<keyword evidence="3 5" id="KW-0067">ATP-binding</keyword>
<dbReference type="InterPro" id="IPR017871">
    <property type="entry name" value="ABC_transporter-like_CS"/>
</dbReference>
<evidence type="ECO:0000313" key="6">
    <source>
        <dbReference type="Proteomes" id="UP000178417"/>
    </source>
</evidence>
<dbReference type="PROSITE" id="PS50893">
    <property type="entry name" value="ABC_TRANSPORTER_2"/>
    <property type="match status" value="1"/>
</dbReference>
<dbReference type="InterPro" id="IPR003439">
    <property type="entry name" value="ABC_transporter-like_ATP-bd"/>
</dbReference>
<evidence type="ECO:0000256" key="1">
    <source>
        <dbReference type="ARBA" id="ARBA00022448"/>
    </source>
</evidence>
<dbReference type="GO" id="GO:0005886">
    <property type="term" value="C:plasma membrane"/>
    <property type="evidence" value="ECO:0007669"/>
    <property type="project" value="TreeGrafter"/>
</dbReference>
<proteinExistence type="predicted"/>
<evidence type="ECO:0000256" key="3">
    <source>
        <dbReference type="ARBA" id="ARBA00022840"/>
    </source>
</evidence>
<dbReference type="PANTHER" id="PTHR24220:SF86">
    <property type="entry name" value="ABC TRANSPORTER ABCH.1"/>
    <property type="match status" value="1"/>
</dbReference>
<dbReference type="FunFam" id="3.40.50.300:FF:000032">
    <property type="entry name" value="Export ABC transporter ATP-binding protein"/>
    <property type="match status" value="1"/>
</dbReference>
<accession>A0A1F4SKU0</accession>
<dbReference type="GO" id="GO:0098796">
    <property type="term" value="C:membrane protein complex"/>
    <property type="evidence" value="ECO:0007669"/>
    <property type="project" value="UniProtKB-ARBA"/>
</dbReference>
<organism evidence="5 6">
    <name type="scientific">candidate division WOR-1 bacterium RIFOXYB2_FULL_37_13</name>
    <dbReference type="NCBI Taxonomy" id="1802579"/>
    <lineage>
        <taxon>Bacteria</taxon>
        <taxon>Bacillati</taxon>
        <taxon>Saganbacteria</taxon>
    </lineage>
</organism>
<dbReference type="GO" id="GO:0022857">
    <property type="term" value="F:transmembrane transporter activity"/>
    <property type="evidence" value="ECO:0007669"/>
    <property type="project" value="TreeGrafter"/>
</dbReference>
<name>A0A1F4SKU0_UNCSA</name>
<dbReference type="InterPro" id="IPR017911">
    <property type="entry name" value="MacB-like_ATP-bd"/>
</dbReference>
<reference evidence="5 6" key="1">
    <citation type="journal article" date="2016" name="Nat. Commun.">
        <title>Thousands of microbial genomes shed light on interconnected biogeochemical processes in an aquifer system.</title>
        <authorList>
            <person name="Anantharaman K."/>
            <person name="Brown C.T."/>
            <person name="Hug L.A."/>
            <person name="Sharon I."/>
            <person name="Castelle C.J."/>
            <person name="Probst A.J."/>
            <person name="Thomas B.C."/>
            <person name="Singh A."/>
            <person name="Wilkins M.J."/>
            <person name="Karaoz U."/>
            <person name="Brodie E.L."/>
            <person name="Williams K.H."/>
            <person name="Hubbard S.S."/>
            <person name="Banfield J.F."/>
        </authorList>
    </citation>
    <scope>NUCLEOTIDE SEQUENCE [LARGE SCALE GENOMIC DNA]</scope>
</reference>
<dbReference type="CDD" id="cd03255">
    <property type="entry name" value="ABC_MJ0796_LolCDE_FtsE"/>
    <property type="match status" value="1"/>
</dbReference>
<dbReference type="AlphaFoldDB" id="A0A1F4SKU0"/>
<evidence type="ECO:0000313" key="5">
    <source>
        <dbReference type="EMBL" id="OGC21030.1"/>
    </source>
</evidence>
<dbReference type="SUPFAM" id="SSF52540">
    <property type="entry name" value="P-loop containing nucleoside triphosphate hydrolases"/>
    <property type="match status" value="1"/>
</dbReference>
<dbReference type="EMBL" id="MEUB01000051">
    <property type="protein sequence ID" value="OGC21030.1"/>
    <property type="molecule type" value="Genomic_DNA"/>
</dbReference>
<evidence type="ECO:0000259" key="4">
    <source>
        <dbReference type="PROSITE" id="PS50893"/>
    </source>
</evidence>
<dbReference type="InterPro" id="IPR015854">
    <property type="entry name" value="ABC_transpr_LolD-like"/>
</dbReference>
<dbReference type="STRING" id="1802579.A2310_00740"/>
<gene>
    <name evidence="5" type="ORF">A2310_00740</name>
</gene>
<dbReference type="InterPro" id="IPR027417">
    <property type="entry name" value="P-loop_NTPase"/>
</dbReference>
<dbReference type="GO" id="GO:0016887">
    <property type="term" value="F:ATP hydrolysis activity"/>
    <property type="evidence" value="ECO:0007669"/>
    <property type="project" value="InterPro"/>
</dbReference>
<dbReference type="PANTHER" id="PTHR24220">
    <property type="entry name" value="IMPORT ATP-BINDING PROTEIN"/>
    <property type="match status" value="1"/>
</dbReference>
<dbReference type="InterPro" id="IPR003593">
    <property type="entry name" value="AAA+_ATPase"/>
</dbReference>
<dbReference type="Pfam" id="PF00005">
    <property type="entry name" value="ABC_tran"/>
    <property type="match status" value="1"/>
</dbReference>
<evidence type="ECO:0000256" key="2">
    <source>
        <dbReference type="ARBA" id="ARBA00022741"/>
    </source>
</evidence>
<dbReference type="PROSITE" id="PS00211">
    <property type="entry name" value="ABC_TRANSPORTER_1"/>
    <property type="match status" value="1"/>
</dbReference>
<dbReference type="SMART" id="SM00382">
    <property type="entry name" value="AAA"/>
    <property type="match status" value="1"/>
</dbReference>
<keyword evidence="2" id="KW-0547">Nucleotide-binding</keyword>
<dbReference type="Gene3D" id="3.40.50.300">
    <property type="entry name" value="P-loop containing nucleotide triphosphate hydrolases"/>
    <property type="match status" value="1"/>
</dbReference>
<keyword evidence="1" id="KW-0813">Transport</keyword>
<comment type="caution">
    <text evidence="5">The sequence shown here is derived from an EMBL/GenBank/DDBJ whole genome shotgun (WGS) entry which is preliminary data.</text>
</comment>
<dbReference type="GO" id="GO:0005524">
    <property type="term" value="F:ATP binding"/>
    <property type="evidence" value="ECO:0007669"/>
    <property type="project" value="UniProtKB-KW"/>
</dbReference>
<feature type="domain" description="ABC transporter" evidence="4">
    <location>
        <begin position="5"/>
        <end position="234"/>
    </location>
</feature>